<proteinExistence type="predicted"/>
<organism evidence="2 3">
    <name type="scientific">Paenibacillus sediminis</name>
    <dbReference type="NCBI Taxonomy" id="664909"/>
    <lineage>
        <taxon>Bacteria</taxon>
        <taxon>Bacillati</taxon>
        <taxon>Bacillota</taxon>
        <taxon>Bacilli</taxon>
        <taxon>Bacillales</taxon>
        <taxon>Paenibacillaceae</taxon>
        <taxon>Paenibacillus</taxon>
    </lineage>
</organism>
<dbReference type="EMBL" id="JAGGKP010000001">
    <property type="protein sequence ID" value="MBP1935153.1"/>
    <property type="molecule type" value="Genomic_DNA"/>
</dbReference>
<feature type="transmembrane region" description="Helical" evidence="1">
    <location>
        <begin position="48"/>
        <end position="67"/>
    </location>
</feature>
<keyword evidence="3" id="KW-1185">Reference proteome</keyword>
<dbReference type="InterPro" id="IPR023804">
    <property type="entry name" value="DUF3792_TM"/>
</dbReference>
<evidence type="ECO:0000313" key="3">
    <source>
        <dbReference type="Proteomes" id="UP001519273"/>
    </source>
</evidence>
<accession>A0ABS4GY00</accession>
<evidence type="ECO:0000256" key="1">
    <source>
        <dbReference type="SAM" id="Phobius"/>
    </source>
</evidence>
<keyword evidence="1" id="KW-1133">Transmembrane helix</keyword>
<evidence type="ECO:0000313" key="2">
    <source>
        <dbReference type="EMBL" id="MBP1935153.1"/>
    </source>
</evidence>
<reference evidence="2 3" key="1">
    <citation type="submission" date="2021-03" db="EMBL/GenBank/DDBJ databases">
        <title>Genomic Encyclopedia of Type Strains, Phase IV (KMG-IV): sequencing the most valuable type-strain genomes for metagenomic binning, comparative biology and taxonomic classification.</title>
        <authorList>
            <person name="Goeker M."/>
        </authorList>
    </citation>
    <scope>NUCLEOTIDE SEQUENCE [LARGE SCALE GENOMIC DNA]</scope>
    <source>
        <strain evidence="2 3">DSM 23491</strain>
    </source>
</reference>
<keyword evidence="1" id="KW-0472">Membrane</keyword>
<feature type="transmembrane region" description="Helical" evidence="1">
    <location>
        <begin position="104"/>
        <end position="125"/>
    </location>
</feature>
<gene>
    <name evidence="2" type="ORF">J2Z20_000014</name>
</gene>
<feature type="transmembrane region" description="Helical" evidence="1">
    <location>
        <begin position="79"/>
        <end position="98"/>
    </location>
</feature>
<name>A0ABS4GY00_9BACL</name>
<dbReference type="Proteomes" id="UP001519273">
    <property type="component" value="Unassembled WGS sequence"/>
</dbReference>
<dbReference type="NCBIfam" id="TIGR04086">
    <property type="entry name" value="TIGR04086_membr"/>
    <property type="match status" value="1"/>
</dbReference>
<dbReference type="RefSeq" id="WP_209844181.1">
    <property type="nucleotide sequence ID" value="NZ_CBCRVE010000001.1"/>
</dbReference>
<sequence>MQFIRRQNPIRISNPTLAGLWYAFVWMIVGALCLSLLLWLSSFEEQKLSAYTYVIHSISSFIGGFVSGKRSGNKGWLQGGLTGLLYGLCVILIGFLALDTSLSLSNVFMLSIAFSLGAFGGIFGVNVRK</sequence>
<feature type="transmembrane region" description="Helical" evidence="1">
    <location>
        <begin position="20"/>
        <end position="42"/>
    </location>
</feature>
<keyword evidence="1" id="KW-0812">Transmembrane</keyword>
<comment type="caution">
    <text evidence="2">The sequence shown here is derived from an EMBL/GenBank/DDBJ whole genome shotgun (WGS) entry which is preliminary data.</text>
</comment>
<protein>
    <submittedName>
        <fullName evidence="2">Membrane protein (TIGR04086 family)</fullName>
    </submittedName>
</protein>
<dbReference type="Pfam" id="PF12670">
    <property type="entry name" value="DUF3792"/>
    <property type="match status" value="1"/>
</dbReference>